<feature type="domain" description="Periplasmic binding protein" evidence="4">
    <location>
        <begin position="60"/>
        <end position="319"/>
    </location>
</feature>
<evidence type="ECO:0000313" key="6">
    <source>
        <dbReference type="Proteomes" id="UP000606889"/>
    </source>
</evidence>
<feature type="signal peptide" evidence="3">
    <location>
        <begin position="1"/>
        <end position="25"/>
    </location>
</feature>
<dbReference type="RefSeq" id="WP_186857960.1">
    <property type="nucleotide sequence ID" value="NZ_JACOON010000004.1"/>
</dbReference>
<reference evidence="5 6" key="1">
    <citation type="submission" date="2020-08" db="EMBL/GenBank/DDBJ databases">
        <title>Genome public.</title>
        <authorList>
            <person name="Liu C."/>
            <person name="Sun Q."/>
        </authorList>
    </citation>
    <scope>NUCLEOTIDE SEQUENCE [LARGE SCALE GENOMIC DNA]</scope>
    <source>
        <strain evidence="5 6">NSJ-35</strain>
    </source>
</reference>
<dbReference type="PANTHER" id="PTHR30036">
    <property type="entry name" value="D-XYLOSE-BINDING PERIPLASMIC PROTEIN"/>
    <property type="match status" value="1"/>
</dbReference>
<protein>
    <submittedName>
        <fullName evidence="5">Autoinducer 2 ABC transporter substrate-binding protein</fullName>
    </submittedName>
</protein>
<name>A0ABR7EFC4_9FIRM</name>
<keyword evidence="6" id="KW-1185">Reference proteome</keyword>
<accession>A0ABR7EFC4</accession>
<evidence type="ECO:0000256" key="3">
    <source>
        <dbReference type="SAM" id="SignalP"/>
    </source>
</evidence>
<dbReference type="InterPro" id="IPR028082">
    <property type="entry name" value="Peripla_BP_I"/>
</dbReference>
<dbReference type="Proteomes" id="UP000606889">
    <property type="component" value="Unassembled WGS sequence"/>
</dbReference>
<feature type="chain" id="PRO_5045714722" evidence="3">
    <location>
        <begin position="26"/>
        <end position="365"/>
    </location>
</feature>
<dbReference type="CDD" id="cd20001">
    <property type="entry name" value="PBP1_LsrB_Quorum_Sensing-like"/>
    <property type="match status" value="1"/>
</dbReference>
<dbReference type="InterPro" id="IPR025997">
    <property type="entry name" value="SBP_2_dom"/>
</dbReference>
<dbReference type="Pfam" id="PF13407">
    <property type="entry name" value="Peripla_BP_4"/>
    <property type="match status" value="1"/>
</dbReference>
<dbReference type="SUPFAM" id="SSF53822">
    <property type="entry name" value="Periplasmic binding protein-like I"/>
    <property type="match status" value="1"/>
</dbReference>
<evidence type="ECO:0000259" key="4">
    <source>
        <dbReference type="Pfam" id="PF13407"/>
    </source>
</evidence>
<dbReference type="EMBL" id="JACOON010000004">
    <property type="protein sequence ID" value="MBC5648457.1"/>
    <property type="molecule type" value="Genomic_DNA"/>
</dbReference>
<evidence type="ECO:0000313" key="5">
    <source>
        <dbReference type="EMBL" id="MBC5648457.1"/>
    </source>
</evidence>
<comment type="caution">
    <text evidence="5">The sequence shown here is derived from an EMBL/GenBank/DDBJ whole genome shotgun (WGS) entry which is preliminary data.</text>
</comment>
<dbReference type="PROSITE" id="PS51257">
    <property type="entry name" value="PROKAR_LIPOPROTEIN"/>
    <property type="match status" value="1"/>
</dbReference>
<sequence>MKKVLLVVLAVLLMATAFGCSSAPAASEAPSAGASAAESSSAEPAADGGASAGASSGWKIAMVVKDNVNAWFARTDEGVQKFAEDTGTDSFQVGPEEIDAALQVQVVEDLIAQDVDAICIYPIDPTTLEPVLAKAREAGIMVFTQEATTQESKDYDLEPFAPAEYGATLMDQLASEMGEEGTYCTMVSYVTNVAHNQWADAAVARQEEAYPNMKLVDGSDARVESEDNLERAYEKAKEMLKKYPDLKGFIGTSSNDVPGICRAIEELGLSGKVFVTGTGLPSMNESYLKSGTLKQCYLWDPANSIYALMMLAKNVLDGQTVQSGMDLGADGFNELIIDETDPTITYGKGYVGITKDNLNDLGFYF</sequence>
<evidence type="ECO:0000256" key="2">
    <source>
        <dbReference type="ARBA" id="ARBA00007639"/>
    </source>
</evidence>
<gene>
    <name evidence="5" type="ORF">H8S18_08920</name>
</gene>
<comment type="subcellular location">
    <subcellularLocation>
        <location evidence="1">Cell envelope</location>
    </subcellularLocation>
</comment>
<keyword evidence="3" id="KW-0732">Signal</keyword>
<evidence type="ECO:0000256" key="1">
    <source>
        <dbReference type="ARBA" id="ARBA00004196"/>
    </source>
</evidence>
<proteinExistence type="inferred from homology"/>
<comment type="similarity">
    <text evidence="2">Belongs to the bacterial solute-binding protein 2 family.</text>
</comment>
<dbReference type="Gene3D" id="3.40.50.2300">
    <property type="match status" value="2"/>
</dbReference>
<dbReference type="PANTHER" id="PTHR30036:SF7">
    <property type="entry name" value="ABC TRANSPORTER PERIPLASMIC-BINDING PROTEIN YPHF"/>
    <property type="match status" value="1"/>
</dbReference>
<organism evidence="5 6">
    <name type="scientific">Christensenella tenuis</name>
    <dbReference type="NCBI Taxonomy" id="2763033"/>
    <lineage>
        <taxon>Bacteria</taxon>
        <taxon>Bacillati</taxon>
        <taxon>Bacillota</taxon>
        <taxon>Clostridia</taxon>
        <taxon>Christensenellales</taxon>
        <taxon>Christensenellaceae</taxon>
        <taxon>Christensenella</taxon>
    </lineage>
</organism>
<dbReference type="InterPro" id="IPR050555">
    <property type="entry name" value="Bact_Solute-Bind_Prot2"/>
</dbReference>